<dbReference type="InterPro" id="IPR043128">
    <property type="entry name" value="Rev_trsase/Diguanyl_cyclase"/>
</dbReference>
<feature type="region of interest" description="Disordered" evidence="2">
    <location>
        <begin position="206"/>
        <end position="228"/>
    </location>
</feature>
<dbReference type="InParanoid" id="A0A1X7VRB3"/>
<evidence type="ECO:0000259" key="3">
    <source>
        <dbReference type="Pfam" id="PF00078"/>
    </source>
</evidence>
<dbReference type="STRING" id="400682.A0A1X7VRB3"/>
<dbReference type="SUPFAM" id="SSF56672">
    <property type="entry name" value="DNA/RNA polymerases"/>
    <property type="match status" value="1"/>
</dbReference>
<proteinExistence type="predicted"/>
<dbReference type="GO" id="GO:0003824">
    <property type="term" value="F:catalytic activity"/>
    <property type="evidence" value="ECO:0007669"/>
    <property type="project" value="UniProtKB-KW"/>
</dbReference>
<dbReference type="CDD" id="cd01647">
    <property type="entry name" value="RT_LTR"/>
    <property type="match status" value="1"/>
</dbReference>
<dbReference type="EnsemblMetazoa" id="Aqu2.1.42439_001">
    <property type="protein sequence ID" value="Aqu2.1.42439_001"/>
    <property type="gene ID" value="Aqu2.1.42439"/>
</dbReference>
<evidence type="ECO:0008006" key="6">
    <source>
        <dbReference type="Google" id="ProtNLM"/>
    </source>
</evidence>
<accession>A0A1X7VRB3</accession>
<feature type="domain" description="Reverse transcriptase" evidence="3">
    <location>
        <begin position="2"/>
        <end position="105"/>
    </location>
</feature>
<protein>
    <recommendedName>
        <fullName evidence="6">Reverse transcriptase/retrotransposon-derived protein RNase H-like domain-containing protein</fullName>
    </recommendedName>
</protein>
<feature type="domain" description="Reverse transcriptase/retrotransposon-derived protein RNase H-like" evidence="4">
    <location>
        <begin position="143"/>
        <end position="179"/>
    </location>
</feature>
<dbReference type="InterPro" id="IPR050951">
    <property type="entry name" value="Retrovirus_Pol_polyprotein"/>
</dbReference>
<dbReference type="InterPro" id="IPR041577">
    <property type="entry name" value="RT_RNaseH_2"/>
</dbReference>
<dbReference type="AlphaFoldDB" id="A0A1X7VRB3"/>
<keyword evidence="1" id="KW-0511">Multifunctional enzyme</keyword>
<organism evidence="5">
    <name type="scientific">Amphimedon queenslandica</name>
    <name type="common">Sponge</name>
    <dbReference type="NCBI Taxonomy" id="400682"/>
    <lineage>
        <taxon>Eukaryota</taxon>
        <taxon>Metazoa</taxon>
        <taxon>Porifera</taxon>
        <taxon>Demospongiae</taxon>
        <taxon>Heteroscleromorpha</taxon>
        <taxon>Haplosclerida</taxon>
        <taxon>Niphatidae</taxon>
        <taxon>Amphimedon</taxon>
    </lineage>
</organism>
<name>A0A1X7VRB3_AMPQE</name>
<dbReference type="PANTHER" id="PTHR37984">
    <property type="entry name" value="PROTEIN CBG26694"/>
    <property type="match status" value="1"/>
</dbReference>
<dbReference type="PANTHER" id="PTHR37984:SF5">
    <property type="entry name" value="PROTEIN NYNRIN-LIKE"/>
    <property type="match status" value="1"/>
</dbReference>
<reference evidence="5" key="1">
    <citation type="submission" date="2017-05" db="UniProtKB">
        <authorList>
            <consortium name="EnsemblMetazoa"/>
        </authorList>
    </citation>
    <scope>IDENTIFICATION</scope>
</reference>
<evidence type="ECO:0000256" key="1">
    <source>
        <dbReference type="ARBA" id="ARBA00023268"/>
    </source>
</evidence>
<sequence>LRICIDYREINKRTQKNSFPLQRPDEVQDRLGRSNIFTKLDSCKGFWQVPIHPDDRHKTAFSPRRGMGLYEFHCMPFGFTVAQVTFTSLMDHVLRGLDHCHIVIGCSEVSYLGHKFSCKGTSPDPLKVSANKEWPTLTNVTESTLLSTPILQSPDISKEFTVYTDASDIGLGAMLHQENYIVKMEGKLARWVLAIQENDATIEYRKGNQHNNANPLSRRPAGAALELQ</sequence>
<dbReference type="Pfam" id="PF00078">
    <property type="entry name" value="RVT_1"/>
    <property type="match status" value="1"/>
</dbReference>
<dbReference type="Gene3D" id="3.30.70.270">
    <property type="match status" value="1"/>
</dbReference>
<dbReference type="eggNOG" id="KOG0017">
    <property type="taxonomic scope" value="Eukaryota"/>
</dbReference>
<dbReference type="Gene3D" id="3.10.10.10">
    <property type="entry name" value="HIV Type 1 Reverse Transcriptase, subunit A, domain 1"/>
    <property type="match status" value="1"/>
</dbReference>
<evidence type="ECO:0000259" key="4">
    <source>
        <dbReference type="Pfam" id="PF17919"/>
    </source>
</evidence>
<dbReference type="InterPro" id="IPR043502">
    <property type="entry name" value="DNA/RNA_pol_sf"/>
</dbReference>
<evidence type="ECO:0000313" key="5">
    <source>
        <dbReference type="EnsemblMetazoa" id="Aqu2.1.42439_001"/>
    </source>
</evidence>
<dbReference type="InterPro" id="IPR000477">
    <property type="entry name" value="RT_dom"/>
</dbReference>
<evidence type="ECO:0000256" key="2">
    <source>
        <dbReference type="SAM" id="MobiDB-lite"/>
    </source>
</evidence>
<dbReference type="Pfam" id="PF17919">
    <property type="entry name" value="RT_RNaseH_2"/>
    <property type="match status" value="1"/>
</dbReference>